<gene>
    <name evidence="2" type="ORF">O181_110786</name>
</gene>
<dbReference type="InterPro" id="IPR036397">
    <property type="entry name" value="RNaseH_sf"/>
</dbReference>
<evidence type="ECO:0000313" key="3">
    <source>
        <dbReference type="Proteomes" id="UP000765509"/>
    </source>
</evidence>
<accession>A0A9Q3PS44</accession>
<organism evidence="2 3">
    <name type="scientific">Austropuccinia psidii MF-1</name>
    <dbReference type="NCBI Taxonomy" id="1389203"/>
    <lineage>
        <taxon>Eukaryota</taxon>
        <taxon>Fungi</taxon>
        <taxon>Dikarya</taxon>
        <taxon>Basidiomycota</taxon>
        <taxon>Pucciniomycotina</taxon>
        <taxon>Pucciniomycetes</taxon>
        <taxon>Pucciniales</taxon>
        <taxon>Sphaerophragmiaceae</taxon>
        <taxon>Austropuccinia</taxon>
    </lineage>
</organism>
<evidence type="ECO:0000313" key="2">
    <source>
        <dbReference type="EMBL" id="MBW0571071.1"/>
    </source>
</evidence>
<proteinExistence type="predicted"/>
<keyword evidence="3" id="KW-1185">Reference proteome</keyword>
<reference evidence="2" key="1">
    <citation type="submission" date="2021-03" db="EMBL/GenBank/DDBJ databases">
        <title>Draft genome sequence of rust myrtle Austropuccinia psidii MF-1, a brazilian biotype.</title>
        <authorList>
            <person name="Quecine M.C."/>
            <person name="Pachon D.M.R."/>
            <person name="Bonatelli M.L."/>
            <person name="Correr F.H."/>
            <person name="Franceschini L.M."/>
            <person name="Leite T.F."/>
            <person name="Margarido G.R.A."/>
            <person name="Almeida C.A."/>
            <person name="Ferrarezi J.A."/>
            <person name="Labate C.A."/>
        </authorList>
    </citation>
    <scope>NUCLEOTIDE SEQUENCE</scope>
    <source>
        <strain evidence="2">MF-1</strain>
    </source>
</reference>
<feature type="region of interest" description="Disordered" evidence="1">
    <location>
        <begin position="1"/>
        <end position="30"/>
    </location>
</feature>
<dbReference type="AlphaFoldDB" id="A0A9Q3PS44"/>
<evidence type="ECO:0008006" key="4">
    <source>
        <dbReference type="Google" id="ProtNLM"/>
    </source>
</evidence>
<dbReference type="GO" id="GO:0003676">
    <property type="term" value="F:nucleic acid binding"/>
    <property type="evidence" value="ECO:0007669"/>
    <property type="project" value="InterPro"/>
</dbReference>
<sequence length="92" mass="10805">MHQSIQPLSEINGANKMDWPAHSPDLNPKKNIWKSMKSQISKLYQPQMLDELKHAIQALWDDLHYSILNDYLQSMPRRMQMVIDQRGGPTLY</sequence>
<comment type="caution">
    <text evidence="2">The sequence shown here is derived from an EMBL/GenBank/DDBJ whole genome shotgun (WGS) entry which is preliminary data.</text>
</comment>
<evidence type="ECO:0000256" key="1">
    <source>
        <dbReference type="SAM" id="MobiDB-lite"/>
    </source>
</evidence>
<dbReference type="Proteomes" id="UP000765509">
    <property type="component" value="Unassembled WGS sequence"/>
</dbReference>
<name>A0A9Q3PS44_9BASI</name>
<dbReference type="Gene3D" id="3.30.420.10">
    <property type="entry name" value="Ribonuclease H-like superfamily/Ribonuclease H"/>
    <property type="match status" value="1"/>
</dbReference>
<protein>
    <recommendedName>
        <fullName evidence="4">Tc1-like transposase DDE domain-containing protein</fullName>
    </recommendedName>
</protein>
<dbReference type="OrthoDB" id="3242359at2759"/>
<dbReference type="EMBL" id="AVOT02087464">
    <property type="protein sequence ID" value="MBW0571071.1"/>
    <property type="molecule type" value="Genomic_DNA"/>
</dbReference>